<evidence type="ECO:0000313" key="5">
    <source>
        <dbReference type="EMBL" id="KAE8728826.1"/>
    </source>
</evidence>
<accession>A0A6A3CJ76</accession>
<proteinExistence type="predicted"/>
<dbReference type="GO" id="GO:0007051">
    <property type="term" value="P:spindle organization"/>
    <property type="evidence" value="ECO:0007669"/>
    <property type="project" value="TreeGrafter"/>
</dbReference>
<keyword evidence="2" id="KW-0963">Cytoplasm</keyword>
<dbReference type="SUPFAM" id="SSF52540">
    <property type="entry name" value="P-loop containing nucleoside triphosphate hydrolases"/>
    <property type="match status" value="2"/>
</dbReference>
<evidence type="ECO:0000313" key="6">
    <source>
        <dbReference type="Proteomes" id="UP000436088"/>
    </source>
</evidence>
<evidence type="ECO:0000256" key="1">
    <source>
        <dbReference type="ARBA" id="ARBA00004496"/>
    </source>
</evidence>
<evidence type="ECO:0000256" key="3">
    <source>
        <dbReference type="ARBA" id="ARBA00022737"/>
    </source>
</evidence>
<dbReference type="InterPro" id="IPR011989">
    <property type="entry name" value="ARM-like"/>
</dbReference>
<dbReference type="GO" id="GO:0051295">
    <property type="term" value="P:establishment of meiotic spindle localization"/>
    <property type="evidence" value="ECO:0007669"/>
    <property type="project" value="TreeGrafter"/>
</dbReference>
<dbReference type="PANTHER" id="PTHR22706">
    <property type="entry name" value="ASSEMBLY FACTOR FOR SPINDLE MICROTUBULES"/>
    <property type="match status" value="1"/>
</dbReference>
<comment type="subcellular location">
    <subcellularLocation>
        <location evidence="1">Cytoplasm</location>
    </subcellularLocation>
</comment>
<dbReference type="Proteomes" id="UP000436088">
    <property type="component" value="Unassembled WGS sequence"/>
</dbReference>
<gene>
    <name evidence="5" type="ORF">F3Y22_tig00004072pilonHSYRG00282</name>
</gene>
<dbReference type="SUPFAM" id="SSF48371">
    <property type="entry name" value="ARM repeat"/>
    <property type="match status" value="1"/>
</dbReference>
<dbReference type="Gene3D" id="1.25.10.10">
    <property type="entry name" value="Leucine-rich Repeat Variant"/>
    <property type="match status" value="1"/>
</dbReference>
<dbReference type="AlphaFoldDB" id="A0A6A3CJ76"/>
<dbReference type="PANTHER" id="PTHR22706:SF1">
    <property type="entry name" value="ASSEMBLY FACTOR FOR SPINDLE MICROTUBULES"/>
    <property type="match status" value="1"/>
</dbReference>
<keyword evidence="6" id="KW-1185">Reference proteome</keyword>
<reference evidence="5" key="1">
    <citation type="submission" date="2019-09" db="EMBL/GenBank/DDBJ databases">
        <title>Draft genome information of white flower Hibiscus syriacus.</title>
        <authorList>
            <person name="Kim Y.-M."/>
        </authorList>
    </citation>
    <scope>NUCLEOTIDE SEQUENCE [LARGE SCALE GENOMIC DNA]</scope>
    <source>
        <strain evidence="5">YM2019G1</strain>
    </source>
</reference>
<comment type="caution">
    <text evidence="5">The sequence shown here is derived from an EMBL/GenBank/DDBJ whole genome shotgun (WGS) entry which is preliminary data.</text>
</comment>
<organism evidence="5 6">
    <name type="scientific">Hibiscus syriacus</name>
    <name type="common">Rose of Sharon</name>
    <dbReference type="NCBI Taxonomy" id="106335"/>
    <lineage>
        <taxon>Eukaryota</taxon>
        <taxon>Viridiplantae</taxon>
        <taxon>Streptophyta</taxon>
        <taxon>Embryophyta</taxon>
        <taxon>Tracheophyta</taxon>
        <taxon>Spermatophyta</taxon>
        <taxon>Magnoliopsida</taxon>
        <taxon>eudicotyledons</taxon>
        <taxon>Gunneridae</taxon>
        <taxon>Pentapetalae</taxon>
        <taxon>rosids</taxon>
        <taxon>malvids</taxon>
        <taxon>Malvales</taxon>
        <taxon>Malvaceae</taxon>
        <taxon>Malvoideae</taxon>
        <taxon>Hibiscus</taxon>
    </lineage>
</organism>
<dbReference type="InterPro" id="IPR016024">
    <property type="entry name" value="ARM-type_fold"/>
</dbReference>
<dbReference type="GO" id="GO:0000922">
    <property type="term" value="C:spindle pole"/>
    <property type="evidence" value="ECO:0007669"/>
    <property type="project" value="TreeGrafter"/>
</dbReference>
<dbReference type="SMART" id="SM00015">
    <property type="entry name" value="IQ"/>
    <property type="match status" value="10"/>
</dbReference>
<dbReference type="Gene3D" id="1.20.5.190">
    <property type="match status" value="5"/>
</dbReference>
<dbReference type="GO" id="GO:0005516">
    <property type="term" value="F:calmodulin binding"/>
    <property type="evidence" value="ECO:0007669"/>
    <property type="project" value="UniProtKB-KW"/>
</dbReference>
<evidence type="ECO:0000256" key="2">
    <source>
        <dbReference type="ARBA" id="ARBA00022490"/>
    </source>
</evidence>
<keyword evidence="3" id="KW-0677">Repeat</keyword>
<sequence>MVRSLNILGHAHIENASFKSQVNGLCNSDIEAATRIQIAWKRFLHRSQSKQTFAATKIQRCFRGWRLRRRFMKQKQAITKIQSNFRRLRCWRAFQIARKEFVCKSLQNQTLAATKIQSHFCAWLLRSYKKKKQAIIKIQSNIRRLKCYRAFQIARKEFACRSLQNQTAATKIQNQFRAWQLRRSFMKKKQAIIKIQSNFRRLKCYRTFQIARKEFACRSLQNQTLAATEIQSWFRAWQLRISFMKKKQAIIKIQSNFRRRKCLRASQQYENANRSAIIIQSYVRGWIARRKAWRYKYLIVMIQSYWKGYVARKESRVLLKDLRLRMQKSAKNVDDIKRIINRLLSALSELLSMKSISGILHHCETLDIATAHSLKCCEELVAADAIGILLKQIHSASRSIPDQEVLKHALSTLRNLARYPHLAQMLIDSPPSVETILWEMLRNKEEGYFIASEILKKICSNPKDVKAVHKLPALLKRLHILAEDLTRKLNIEKRLNF</sequence>
<keyword evidence="4" id="KW-0112">Calmodulin-binding</keyword>
<dbReference type="InterPro" id="IPR000048">
    <property type="entry name" value="IQ_motif_EF-hand-BS"/>
</dbReference>
<dbReference type="InterPro" id="IPR027417">
    <property type="entry name" value="P-loop_NTPase"/>
</dbReference>
<dbReference type="Pfam" id="PF00612">
    <property type="entry name" value="IQ"/>
    <property type="match status" value="7"/>
</dbReference>
<dbReference type="GO" id="GO:0000278">
    <property type="term" value="P:mitotic cell cycle"/>
    <property type="evidence" value="ECO:0007669"/>
    <property type="project" value="TreeGrafter"/>
</dbReference>
<evidence type="ECO:0000256" key="4">
    <source>
        <dbReference type="ARBA" id="ARBA00022860"/>
    </source>
</evidence>
<protein>
    <submittedName>
        <fullName evidence="5">Binding,calmodulin binding</fullName>
    </submittedName>
</protein>
<dbReference type="PROSITE" id="PS50096">
    <property type="entry name" value="IQ"/>
    <property type="match status" value="5"/>
</dbReference>
<dbReference type="InterPro" id="IPR051185">
    <property type="entry name" value="ASPM"/>
</dbReference>
<name>A0A6A3CJ76_HIBSY</name>
<dbReference type="GO" id="GO:0005737">
    <property type="term" value="C:cytoplasm"/>
    <property type="evidence" value="ECO:0007669"/>
    <property type="project" value="UniProtKB-SubCell"/>
</dbReference>
<dbReference type="EMBL" id="VEPZ02000247">
    <property type="protein sequence ID" value="KAE8728826.1"/>
    <property type="molecule type" value="Genomic_DNA"/>
</dbReference>